<feature type="compositionally biased region" description="Basic and acidic residues" evidence="13">
    <location>
        <begin position="643"/>
        <end position="656"/>
    </location>
</feature>
<evidence type="ECO:0000256" key="5">
    <source>
        <dbReference type="ARBA" id="ARBA00022679"/>
    </source>
</evidence>
<keyword evidence="9 12" id="KW-0472">Membrane</keyword>
<evidence type="ECO:0000256" key="9">
    <source>
        <dbReference type="ARBA" id="ARBA00023136"/>
    </source>
</evidence>
<reference evidence="15" key="1">
    <citation type="submission" date="2025-08" db="UniProtKB">
        <authorList>
            <consortium name="RefSeq"/>
        </authorList>
    </citation>
    <scope>IDENTIFICATION</scope>
    <source>
        <strain evidence="15">11010-0011.00</strain>
        <tissue evidence="15">Whole body</tissue>
    </source>
</reference>
<evidence type="ECO:0000256" key="13">
    <source>
        <dbReference type="SAM" id="MobiDB-lite"/>
    </source>
</evidence>
<keyword evidence="7 12" id="KW-0256">Endoplasmic reticulum</keyword>
<evidence type="ECO:0000256" key="11">
    <source>
        <dbReference type="ARBA" id="ARBA00048899"/>
    </source>
</evidence>
<dbReference type="UniPathway" id="UPA00378"/>
<comment type="catalytic activity">
    <reaction evidence="11">
        <text>an alpha-D-Man-(1-&gt;2)-alpha-D-Man-(1-&gt;2)-alpha-D-Man-(1-&gt;3)-[alpha-D-Man-(1-&gt;2)-alpha-D-Man-(1-&gt;3)-alpha-D-Man-(1-&gt;6)]-beta-D-Man-(1-&gt;4)-beta-D-GlcNAc-(1-&gt;4)-alpha-D-GlcNAc-diphospho-di-trans,poly-cis-dolichol + a di-trans,poly-cis-dolichyl beta-D-mannosyl phosphate = an alpha-D-Man-(1-&gt;2)-alpha-D-Man-(1-&gt;2)-alpha-D-Man-(1-&gt;3)-[alpha-D-Man-(1-&gt;2)-alpha-D-Man-(1-&gt;3)-[alpha-D-Man-(1-&gt;6)]-alpha-D-Man-(1-&gt;6)]-beta-D-Man-(1-&gt;4)-beta-D-GlcNAc-(1-&gt;4)-alpha-D-GlcNAc-diphospho-di-trans,poly-cis-dolichol + a di-trans,poly-cis-dolichyl phosphate + H(+)</text>
        <dbReference type="Rhea" id="RHEA:29535"/>
        <dbReference type="Rhea" id="RHEA-COMP:19498"/>
        <dbReference type="Rhea" id="RHEA-COMP:19501"/>
        <dbReference type="Rhea" id="RHEA-COMP:19518"/>
        <dbReference type="Rhea" id="RHEA-COMP:19519"/>
        <dbReference type="ChEBI" id="CHEBI:15378"/>
        <dbReference type="ChEBI" id="CHEBI:57683"/>
        <dbReference type="ChEBI" id="CHEBI:58211"/>
        <dbReference type="ChEBI" id="CHEBI:132517"/>
        <dbReference type="ChEBI" id="CHEBI:132519"/>
        <dbReference type="EC" id="2.4.1.260"/>
    </reaction>
    <physiologicalReaction direction="left-to-right" evidence="11">
        <dbReference type="Rhea" id="RHEA:29536"/>
    </physiologicalReaction>
</comment>
<feature type="transmembrane region" description="Helical" evidence="12">
    <location>
        <begin position="301"/>
        <end position="321"/>
    </location>
</feature>
<evidence type="ECO:0000313" key="15">
    <source>
        <dbReference type="RefSeq" id="XP_030369475.1"/>
    </source>
</evidence>
<feature type="transmembrane region" description="Helical" evidence="12">
    <location>
        <begin position="159"/>
        <end position="188"/>
    </location>
</feature>
<feature type="region of interest" description="Disordered" evidence="13">
    <location>
        <begin position="643"/>
        <end position="672"/>
    </location>
</feature>
<dbReference type="GeneID" id="115620400"/>
<feature type="transmembrane region" description="Helical" evidence="12">
    <location>
        <begin position="56"/>
        <end position="73"/>
    </location>
</feature>
<dbReference type="AlphaFoldDB" id="A0A6J2T2L6"/>
<feature type="transmembrane region" description="Helical" evidence="12">
    <location>
        <begin position="279"/>
        <end position="295"/>
    </location>
</feature>
<comment type="subcellular location">
    <subcellularLocation>
        <location evidence="1 12">Endoplasmic reticulum membrane</location>
        <topology evidence="1 12">Multi-pass membrane protein</topology>
    </subcellularLocation>
</comment>
<dbReference type="GO" id="GO:0005789">
    <property type="term" value="C:endoplasmic reticulum membrane"/>
    <property type="evidence" value="ECO:0007669"/>
    <property type="project" value="UniProtKB-SubCell"/>
</dbReference>
<evidence type="ECO:0000256" key="6">
    <source>
        <dbReference type="ARBA" id="ARBA00022692"/>
    </source>
</evidence>
<proteinExistence type="inferred from homology"/>
<dbReference type="Pfam" id="PF03901">
    <property type="entry name" value="Glyco_transf_22"/>
    <property type="match status" value="1"/>
</dbReference>
<gene>
    <name evidence="15" type="primary">LOC115620400</name>
</gene>
<evidence type="ECO:0000256" key="10">
    <source>
        <dbReference type="ARBA" id="ARBA00044721"/>
    </source>
</evidence>
<evidence type="ECO:0000256" key="12">
    <source>
        <dbReference type="RuleBase" id="RU363075"/>
    </source>
</evidence>
<feature type="transmembrane region" description="Helical" evidence="12">
    <location>
        <begin position="333"/>
        <end position="354"/>
    </location>
</feature>
<dbReference type="GO" id="GO:0052917">
    <property type="term" value="F:dol-P-Man:Man(7)GlcNAc(2)-PP-Dol alpha-1,6-mannosyltransferase activity"/>
    <property type="evidence" value="ECO:0007669"/>
    <property type="project" value="UniProtKB-EC"/>
</dbReference>
<dbReference type="PANTHER" id="PTHR22760:SF1">
    <property type="entry name" value="DOL-P-MAN:MAN(7)GLCNAC(2)-PP-DOL ALPHA-1,6-MANNOSYLTRANSFERASE"/>
    <property type="match status" value="1"/>
</dbReference>
<evidence type="ECO:0000256" key="2">
    <source>
        <dbReference type="ARBA" id="ARBA00004922"/>
    </source>
</evidence>
<evidence type="ECO:0000256" key="4">
    <source>
        <dbReference type="ARBA" id="ARBA00022676"/>
    </source>
</evidence>
<dbReference type="CTD" id="79087"/>
<feature type="transmembrane region" description="Helical" evidence="12">
    <location>
        <begin position="136"/>
        <end position="153"/>
    </location>
</feature>
<keyword evidence="14" id="KW-1185">Reference proteome</keyword>
<comment type="function">
    <text evidence="10">Mannosyltransferase that operates in the biosynthetic pathway of dolichol-linked oligosaccharides, the glycan precursors employed in protein asparagine (N)-glycosylation. The assembly of dolichol-linked oligosaccharides begins on the cytosolic side of the endoplasmic reticulum membrane and finishes in its lumen. The sequential addition of sugars to dolichol pyrophosphate produces dolichol-linked oligosaccharides containing fourteen sugars, including two GlcNAcs, nine mannoses and three glucoses. Once assembled, the oligosaccharide is transferred from the lipid to nascent proteins by oligosaccharyltransferases. In the lumen of the endoplasmic reticulum, adds the eighth mannose residue in an alpha-1,6 linkage onto Man(7)GlcNAc(2)-PP-dolichol to produce Man(8)GlcNAc(2)-PP-dolichol.</text>
</comment>
<dbReference type="PANTHER" id="PTHR22760">
    <property type="entry name" value="GLYCOSYLTRANSFERASE"/>
    <property type="match status" value="1"/>
</dbReference>
<dbReference type="EC" id="2.4.1.-" evidence="12"/>
<evidence type="ECO:0000256" key="8">
    <source>
        <dbReference type="ARBA" id="ARBA00022989"/>
    </source>
</evidence>
<accession>A0A6J2T2L6</accession>
<dbReference type="RefSeq" id="XP_030369475.1">
    <property type="nucleotide sequence ID" value="XM_030513615.1"/>
</dbReference>
<keyword evidence="5" id="KW-0808">Transferase</keyword>
<organism evidence="14 15">
    <name type="scientific">Drosophila lebanonensis</name>
    <name type="common">Fruit fly</name>
    <name type="synonym">Scaptodrosophila lebanonensis</name>
    <dbReference type="NCBI Taxonomy" id="7225"/>
    <lineage>
        <taxon>Eukaryota</taxon>
        <taxon>Metazoa</taxon>
        <taxon>Ecdysozoa</taxon>
        <taxon>Arthropoda</taxon>
        <taxon>Hexapoda</taxon>
        <taxon>Insecta</taxon>
        <taxon>Pterygota</taxon>
        <taxon>Neoptera</taxon>
        <taxon>Endopterygota</taxon>
        <taxon>Diptera</taxon>
        <taxon>Brachycera</taxon>
        <taxon>Muscomorpha</taxon>
        <taxon>Ephydroidea</taxon>
        <taxon>Drosophilidae</taxon>
        <taxon>Scaptodrosophila</taxon>
    </lineage>
</organism>
<feature type="transmembrane region" description="Helical" evidence="12">
    <location>
        <begin position="248"/>
        <end position="267"/>
    </location>
</feature>
<dbReference type="OrthoDB" id="19039at2759"/>
<keyword evidence="8 12" id="KW-1133">Transmembrane helix</keyword>
<keyword evidence="6 12" id="KW-0812">Transmembrane</keyword>
<evidence type="ECO:0000313" key="14">
    <source>
        <dbReference type="Proteomes" id="UP000504634"/>
    </source>
</evidence>
<feature type="transmembrane region" description="Helical" evidence="12">
    <location>
        <begin position="200"/>
        <end position="220"/>
    </location>
</feature>
<sequence>MDMLVFLTATAHLVYTPFTKVEESFNLQAMHDILYLRNNFTQYDHHEYPGVVPRTFIGPLVVSMLSAPFVLLFEALSINKFWAQYVVRIVLAGGISVAWNNLRQAVTKIYGVEVRLWYTIITISQFHFMFYMTRPLPNVFALPIVLFAISYWLRGQNKPFIICSGIAILVFRFELALFLGLLLALNLLQQKLSIDGMLKIALPAGVSILAATVLVDSFFWRRFLWPEGEVLWYNTILNKSSNWGTSPFLWYFYSALPRAMAASLLFVPIGIYLESRVRPLALSALVFVLLYSVLPHKELRFIIYVLPVLNIVAACACHRIWLNSAKSAWHGFLALCAGGHLLLNVGVTIFLLLISGTNYPGGAALSRLHRLELETSNVSVHIDNLSAQSGVSRFMEIRDSWTYSKDETMNYTTSELDRFTHLLVEAKNKHNTELWNALQEDFDTLEFIDCFNSIGIQYNSLMPVRIKTKPCIGILKKRMSAKVSVKAKAKKAGTKLRKEKKAEAKVKSHEIGDVDATVETTDSLLTLETPLAKDTEIVKPAEIEKKEAGDQAVFNTEFVELRSVIEQRDREINDKNSVQTDDDDDDGVVANVDEASIELGLDSPTKEINFQELRNLALGKATQKTRAATKSKIRRIIEQHYRGKGRHIENDSKEQQGQKTSVPGGRTSMRQSVKSIIKQEKIKEMIEQIATMDLTQMCNLDVVSTKDCLKQVIDKMDEKESKSIV</sequence>
<dbReference type="Proteomes" id="UP000504634">
    <property type="component" value="Unplaced"/>
</dbReference>
<keyword evidence="4 12" id="KW-0328">Glycosyltransferase</keyword>
<evidence type="ECO:0000256" key="1">
    <source>
        <dbReference type="ARBA" id="ARBA00004477"/>
    </source>
</evidence>
<dbReference type="InterPro" id="IPR005599">
    <property type="entry name" value="GPI_mannosylTrfase"/>
</dbReference>
<dbReference type="GO" id="GO:0006487">
    <property type="term" value="P:protein N-linked glycosylation"/>
    <property type="evidence" value="ECO:0007669"/>
    <property type="project" value="TreeGrafter"/>
</dbReference>
<protein>
    <recommendedName>
        <fullName evidence="12">Mannosyltransferase</fullName>
        <ecNumber evidence="12">2.4.1.-</ecNumber>
    </recommendedName>
</protein>
<comment type="pathway">
    <text evidence="2">Protein modification; protein glycosylation.</text>
</comment>
<evidence type="ECO:0000256" key="3">
    <source>
        <dbReference type="ARBA" id="ARBA00007063"/>
    </source>
</evidence>
<comment type="similarity">
    <text evidence="3 12">Belongs to the glycosyltransferase 22 family.</text>
</comment>
<name>A0A6J2T2L6_DROLE</name>
<evidence type="ECO:0000256" key="7">
    <source>
        <dbReference type="ARBA" id="ARBA00022824"/>
    </source>
</evidence>